<dbReference type="Proteomes" id="UP000654075">
    <property type="component" value="Unassembled WGS sequence"/>
</dbReference>
<dbReference type="EMBL" id="CAJNNV010006791">
    <property type="protein sequence ID" value="CAE8594085.1"/>
    <property type="molecule type" value="Genomic_DNA"/>
</dbReference>
<proteinExistence type="predicted"/>
<reference evidence="3" key="1">
    <citation type="submission" date="2021-02" db="EMBL/GenBank/DDBJ databases">
        <authorList>
            <person name="Dougan E. K."/>
            <person name="Rhodes N."/>
            <person name="Thang M."/>
            <person name="Chan C."/>
        </authorList>
    </citation>
    <scope>NUCLEOTIDE SEQUENCE</scope>
</reference>
<protein>
    <submittedName>
        <fullName evidence="3">Uncharacterized protein</fullName>
    </submittedName>
</protein>
<evidence type="ECO:0000313" key="5">
    <source>
        <dbReference type="Proteomes" id="UP000654075"/>
    </source>
</evidence>
<name>A0A813LLY7_POLGL</name>
<evidence type="ECO:0000313" key="1">
    <source>
        <dbReference type="EMBL" id="CAE8594085.1"/>
    </source>
</evidence>
<comment type="caution">
    <text evidence="3">The sequence shown here is derived from an EMBL/GenBank/DDBJ whole genome shotgun (WGS) entry which is preliminary data.</text>
</comment>
<dbReference type="EMBL" id="CAJNNW010036088">
    <property type="protein sequence ID" value="CAE8731958.1"/>
    <property type="molecule type" value="Genomic_DNA"/>
</dbReference>
<evidence type="ECO:0000313" key="4">
    <source>
        <dbReference type="Proteomes" id="UP000626109"/>
    </source>
</evidence>
<accession>A0A813LLY7</accession>
<dbReference type="AlphaFoldDB" id="A0A813LLY7"/>
<dbReference type="Proteomes" id="UP000626109">
    <property type="component" value="Unassembled WGS sequence"/>
</dbReference>
<gene>
    <name evidence="1" type="ORF">PGLA1383_LOCUS12668</name>
    <name evidence="2" type="ORF">PGLA1383_LOCUS14811</name>
    <name evidence="3" type="ORF">PGLA2088_LOCUS46194</name>
</gene>
<sequence>MPEDAQERLQANLQGRLRKLICQGLGYLDLSDAGTASQLEPALSVMVLLIEGFKIRGQLEEARAAKQWLQGLLEAEVTTQAEAIQESSLTEGRVKRRGVLKTTKCGAYTPNPQIQENPVVRHTGKDEILTCNNCGIELRSPWVFDYLGKVHLLITDVGHNSCGGKYVPAVAKLSMKFPLSATMTKTWIFVRMEVNASSA</sequence>
<dbReference type="EMBL" id="CAJNNV010008530">
    <property type="protein sequence ID" value="CAE8596346.1"/>
    <property type="molecule type" value="Genomic_DNA"/>
</dbReference>
<evidence type="ECO:0000313" key="2">
    <source>
        <dbReference type="EMBL" id="CAE8596346.1"/>
    </source>
</evidence>
<organism evidence="3 4">
    <name type="scientific">Polarella glacialis</name>
    <name type="common">Dinoflagellate</name>
    <dbReference type="NCBI Taxonomy" id="89957"/>
    <lineage>
        <taxon>Eukaryota</taxon>
        <taxon>Sar</taxon>
        <taxon>Alveolata</taxon>
        <taxon>Dinophyceae</taxon>
        <taxon>Suessiales</taxon>
        <taxon>Suessiaceae</taxon>
        <taxon>Polarella</taxon>
    </lineage>
</organism>
<evidence type="ECO:0000313" key="3">
    <source>
        <dbReference type="EMBL" id="CAE8731958.1"/>
    </source>
</evidence>
<keyword evidence="5" id="KW-1185">Reference proteome</keyword>